<protein>
    <submittedName>
        <fullName evidence="4">Transcriptional regulator</fullName>
    </submittedName>
</protein>
<dbReference type="Gene3D" id="3.30.70.2650">
    <property type="match status" value="1"/>
</dbReference>
<dbReference type="PANTHER" id="PTHR30319:SF1">
    <property type="entry name" value="TRANSCRIPTIONAL REPRESSOR PAAX"/>
    <property type="match status" value="1"/>
</dbReference>
<dbReference type="Gene3D" id="1.10.10.10">
    <property type="entry name" value="Winged helix-like DNA-binding domain superfamily/Winged helix DNA-binding domain"/>
    <property type="match status" value="1"/>
</dbReference>
<dbReference type="GO" id="GO:0006351">
    <property type="term" value="P:DNA-templated transcription"/>
    <property type="evidence" value="ECO:0007669"/>
    <property type="project" value="InterPro"/>
</dbReference>
<sequence>MAERGTGASPKPQDLLFALGGALVLEHLDEPVPTRVFLEVLGGLGIAPATTRATLNRLTGRGFLARGQEGRVVSYALTDASRRLLEDGRQRVRAPAPFHQDSDEWTLLSFSLPEAHRDVRHRLRSRLTWLGFGCVRDGLWMAPGLVELDRVLALPAAGPALQIDGFAVRPAPGTDVGRLVRRAWDLPALRREHEEFIARWEGPPASDVDPVAAYTLLGAHWVRLLRQDPVLPQDHLGPDWPAARSADVYRSAAGELEPRARAAFTELMAWARTLR</sequence>
<dbReference type="EMBL" id="JAAGWG010000006">
    <property type="protein sequence ID" value="NEK84982.1"/>
    <property type="molecule type" value="Genomic_DNA"/>
</dbReference>
<dbReference type="PIRSF" id="PIRSF020623">
    <property type="entry name" value="PaaX"/>
    <property type="match status" value="1"/>
</dbReference>
<evidence type="ECO:0000259" key="2">
    <source>
        <dbReference type="Pfam" id="PF08223"/>
    </source>
</evidence>
<dbReference type="InterPro" id="IPR036388">
    <property type="entry name" value="WH-like_DNA-bd_sf"/>
</dbReference>
<evidence type="ECO:0000313" key="5">
    <source>
        <dbReference type="Proteomes" id="UP000479241"/>
    </source>
</evidence>
<dbReference type="Pfam" id="PF08223">
    <property type="entry name" value="PaaX_C"/>
    <property type="match status" value="1"/>
</dbReference>
<name>A0A6L9VZQ3_9ACTN</name>
<dbReference type="InterPro" id="IPR036390">
    <property type="entry name" value="WH_DNA-bd_sf"/>
</dbReference>
<dbReference type="InterPro" id="IPR012906">
    <property type="entry name" value="PaaX-like_N"/>
</dbReference>
<evidence type="ECO:0000259" key="3">
    <source>
        <dbReference type="Pfam" id="PF20803"/>
    </source>
</evidence>
<dbReference type="PANTHER" id="PTHR30319">
    <property type="entry name" value="PHENYLACETIC ACID REGULATOR-RELATED TRANSCRIPTIONAL REPRESSOR"/>
    <property type="match status" value="1"/>
</dbReference>
<dbReference type="InterPro" id="IPR013225">
    <property type="entry name" value="PaaX_C"/>
</dbReference>
<dbReference type="AlphaFoldDB" id="A0A6L9VZQ3"/>
<dbReference type="Pfam" id="PF07848">
    <property type="entry name" value="PaaX"/>
    <property type="match status" value="1"/>
</dbReference>
<accession>A0A6L9VZQ3</accession>
<feature type="domain" description="Transcriptional repressor PaaX-like N-terminal" evidence="1">
    <location>
        <begin position="25"/>
        <end position="80"/>
    </location>
</feature>
<dbReference type="SUPFAM" id="SSF46785">
    <property type="entry name" value="Winged helix' DNA-binding domain"/>
    <property type="match status" value="1"/>
</dbReference>
<gene>
    <name evidence="4" type="ORF">GCU60_04285</name>
</gene>
<organism evidence="4 5">
    <name type="scientific">Blastococcus saxobsidens</name>
    <dbReference type="NCBI Taxonomy" id="138336"/>
    <lineage>
        <taxon>Bacteria</taxon>
        <taxon>Bacillati</taxon>
        <taxon>Actinomycetota</taxon>
        <taxon>Actinomycetes</taxon>
        <taxon>Geodermatophilales</taxon>
        <taxon>Geodermatophilaceae</taxon>
        <taxon>Blastococcus</taxon>
    </lineage>
</organism>
<evidence type="ECO:0000313" key="4">
    <source>
        <dbReference type="EMBL" id="NEK84982.1"/>
    </source>
</evidence>
<dbReference type="RefSeq" id="WP_163202579.1">
    <property type="nucleotide sequence ID" value="NZ_JAAGWG010000006.1"/>
</dbReference>
<dbReference type="InterPro" id="IPR011965">
    <property type="entry name" value="PaaX_trns_reg"/>
</dbReference>
<feature type="domain" description="Transcriptional repressor PaaX-like C-terminal" evidence="2">
    <location>
        <begin position="184"/>
        <end position="264"/>
    </location>
</feature>
<comment type="caution">
    <text evidence="4">The sequence shown here is derived from an EMBL/GenBank/DDBJ whole genome shotgun (WGS) entry which is preliminary data.</text>
</comment>
<reference evidence="4 5" key="1">
    <citation type="submission" date="2019-12" db="EMBL/GenBank/DDBJ databases">
        <title>the WGS of Blastococcus saxobsidens 67B17.</title>
        <authorList>
            <person name="Jiang Z."/>
        </authorList>
    </citation>
    <scope>NUCLEOTIDE SEQUENCE [LARGE SCALE GENOMIC DNA]</scope>
    <source>
        <strain evidence="4 5">67B17</strain>
    </source>
</reference>
<proteinExistence type="predicted"/>
<evidence type="ECO:0000259" key="1">
    <source>
        <dbReference type="Pfam" id="PF07848"/>
    </source>
</evidence>
<dbReference type="Gene3D" id="1.20.58.1460">
    <property type="match status" value="1"/>
</dbReference>
<feature type="domain" description="Transcriptional repressor PaaX-like central Cas2-like" evidence="3">
    <location>
        <begin position="103"/>
        <end position="146"/>
    </location>
</feature>
<dbReference type="InterPro" id="IPR048846">
    <property type="entry name" value="PaaX-like_central"/>
</dbReference>
<dbReference type="Pfam" id="PF20803">
    <property type="entry name" value="PaaX_M"/>
    <property type="match status" value="1"/>
</dbReference>
<dbReference type="Proteomes" id="UP000479241">
    <property type="component" value="Unassembled WGS sequence"/>
</dbReference>